<organism evidence="1 2">
    <name type="scientific">Populus alba x Populus x berolinensis</name>
    <dbReference type="NCBI Taxonomy" id="444605"/>
    <lineage>
        <taxon>Eukaryota</taxon>
        <taxon>Viridiplantae</taxon>
        <taxon>Streptophyta</taxon>
        <taxon>Embryophyta</taxon>
        <taxon>Tracheophyta</taxon>
        <taxon>Spermatophyta</taxon>
        <taxon>Magnoliopsida</taxon>
        <taxon>eudicotyledons</taxon>
        <taxon>Gunneridae</taxon>
        <taxon>Pentapetalae</taxon>
        <taxon>rosids</taxon>
        <taxon>fabids</taxon>
        <taxon>Malpighiales</taxon>
        <taxon>Salicaceae</taxon>
        <taxon>Saliceae</taxon>
        <taxon>Populus</taxon>
    </lineage>
</organism>
<keyword evidence="2" id="KW-1185">Reference proteome</keyword>
<dbReference type="EMBL" id="JAQIZT010000014">
    <property type="protein sequence ID" value="KAJ6972802.1"/>
    <property type="molecule type" value="Genomic_DNA"/>
</dbReference>
<comment type="caution">
    <text evidence="1">The sequence shown here is derived from an EMBL/GenBank/DDBJ whole genome shotgun (WGS) entry which is preliminary data.</text>
</comment>
<evidence type="ECO:0000313" key="1">
    <source>
        <dbReference type="EMBL" id="KAJ6972802.1"/>
    </source>
</evidence>
<gene>
    <name evidence="1" type="ORF">NC653_033195</name>
</gene>
<sequence length="84" mass="10022">MTENLGRYLRHFKPANRFSPFLIIWFNNQLRGFEHIRGVILESFPLDTERDLVTATLKKKRNKLGSHYQAEIDKLHRKLAEERA</sequence>
<dbReference type="Proteomes" id="UP001164929">
    <property type="component" value="Chromosome 14"/>
</dbReference>
<dbReference type="AlphaFoldDB" id="A0AAD6PYV0"/>
<accession>A0AAD6PYV0</accession>
<evidence type="ECO:0000313" key="2">
    <source>
        <dbReference type="Proteomes" id="UP001164929"/>
    </source>
</evidence>
<proteinExistence type="predicted"/>
<protein>
    <submittedName>
        <fullName evidence="1">Uncharacterized protein</fullName>
    </submittedName>
</protein>
<name>A0AAD6PYV0_9ROSI</name>
<reference evidence="1" key="1">
    <citation type="journal article" date="2023" name="Mol. Ecol. Resour.">
        <title>Chromosome-level genome assembly of a triploid poplar Populus alba 'Berolinensis'.</title>
        <authorList>
            <person name="Chen S."/>
            <person name="Yu Y."/>
            <person name="Wang X."/>
            <person name="Wang S."/>
            <person name="Zhang T."/>
            <person name="Zhou Y."/>
            <person name="He R."/>
            <person name="Meng N."/>
            <person name="Wang Y."/>
            <person name="Liu W."/>
            <person name="Liu Z."/>
            <person name="Liu J."/>
            <person name="Guo Q."/>
            <person name="Huang H."/>
            <person name="Sederoff R.R."/>
            <person name="Wang G."/>
            <person name="Qu G."/>
            <person name="Chen S."/>
        </authorList>
    </citation>
    <scope>NUCLEOTIDE SEQUENCE</scope>
    <source>
        <strain evidence="1">SC-2020</strain>
    </source>
</reference>